<proteinExistence type="predicted"/>
<reference evidence="2 3" key="1">
    <citation type="submission" date="2024-01" db="EMBL/GenBank/DDBJ databases">
        <title>Genome assemblies of Stephania.</title>
        <authorList>
            <person name="Yang L."/>
        </authorList>
    </citation>
    <scope>NUCLEOTIDE SEQUENCE [LARGE SCALE GENOMIC DNA]</scope>
    <source>
        <strain evidence="2">YNDBR</strain>
        <tissue evidence="2">Leaf</tissue>
    </source>
</reference>
<gene>
    <name evidence="2" type="ORF">Syun_031433</name>
</gene>
<keyword evidence="3" id="KW-1185">Reference proteome</keyword>
<organism evidence="2 3">
    <name type="scientific">Stephania yunnanensis</name>
    <dbReference type="NCBI Taxonomy" id="152371"/>
    <lineage>
        <taxon>Eukaryota</taxon>
        <taxon>Viridiplantae</taxon>
        <taxon>Streptophyta</taxon>
        <taxon>Embryophyta</taxon>
        <taxon>Tracheophyta</taxon>
        <taxon>Spermatophyta</taxon>
        <taxon>Magnoliopsida</taxon>
        <taxon>Ranunculales</taxon>
        <taxon>Menispermaceae</taxon>
        <taxon>Menispermoideae</taxon>
        <taxon>Cissampelideae</taxon>
        <taxon>Stephania</taxon>
    </lineage>
</organism>
<protein>
    <submittedName>
        <fullName evidence="2">Uncharacterized protein</fullName>
    </submittedName>
</protein>
<sequence>MSGEVEEDLRQHQRSRFAEPAARGGELSNRVEDACTKSETKCSATCKDEGSVGGPGRANDEWRATKQWTNASWRADDVQMQE</sequence>
<dbReference type="EMBL" id="JBBNAF010000051">
    <property type="protein sequence ID" value="KAK9081650.1"/>
    <property type="molecule type" value="Genomic_DNA"/>
</dbReference>
<feature type="compositionally biased region" description="Basic and acidic residues" evidence="1">
    <location>
        <begin position="29"/>
        <end position="50"/>
    </location>
</feature>
<comment type="caution">
    <text evidence="2">The sequence shown here is derived from an EMBL/GenBank/DDBJ whole genome shotgun (WGS) entry which is preliminary data.</text>
</comment>
<feature type="region of interest" description="Disordered" evidence="1">
    <location>
        <begin position="1"/>
        <end position="82"/>
    </location>
</feature>
<evidence type="ECO:0000256" key="1">
    <source>
        <dbReference type="SAM" id="MobiDB-lite"/>
    </source>
</evidence>
<dbReference type="AlphaFoldDB" id="A0AAP0DY87"/>
<evidence type="ECO:0000313" key="2">
    <source>
        <dbReference type="EMBL" id="KAK9081650.1"/>
    </source>
</evidence>
<name>A0AAP0DY87_9MAGN</name>
<evidence type="ECO:0000313" key="3">
    <source>
        <dbReference type="Proteomes" id="UP001420932"/>
    </source>
</evidence>
<dbReference type="Proteomes" id="UP001420932">
    <property type="component" value="Unassembled WGS sequence"/>
</dbReference>
<accession>A0AAP0DY87</accession>